<feature type="transmembrane region" description="Helical" evidence="2">
    <location>
        <begin position="153"/>
        <end position="174"/>
    </location>
</feature>
<keyword evidence="4" id="KW-1185">Reference proteome</keyword>
<feature type="compositionally biased region" description="Polar residues" evidence="1">
    <location>
        <begin position="58"/>
        <end position="67"/>
    </location>
</feature>
<feature type="compositionally biased region" description="Polar residues" evidence="1">
    <location>
        <begin position="95"/>
        <end position="104"/>
    </location>
</feature>
<feature type="compositionally biased region" description="Basic residues" evidence="1">
    <location>
        <begin position="409"/>
        <end position="418"/>
    </location>
</feature>
<dbReference type="RefSeq" id="XP_018190589.1">
    <property type="nucleotide sequence ID" value="XM_018336757.1"/>
</dbReference>
<evidence type="ECO:0000313" key="4">
    <source>
        <dbReference type="Proteomes" id="UP000076632"/>
    </source>
</evidence>
<feature type="compositionally biased region" description="Basic and acidic residues" evidence="1">
    <location>
        <begin position="697"/>
        <end position="731"/>
    </location>
</feature>
<protein>
    <recommendedName>
        <fullName evidence="5">Ubiquitination network signaling protein</fullName>
    </recommendedName>
</protein>
<dbReference type="OMA" id="QNIFRSD"/>
<feature type="compositionally biased region" description="Polar residues" evidence="1">
    <location>
        <begin position="580"/>
        <end position="589"/>
    </location>
</feature>
<feature type="compositionally biased region" description="Basic and acidic residues" evidence="1">
    <location>
        <begin position="770"/>
        <end position="785"/>
    </location>
</feature>
<keyword evidence="2" id="KW-0812">Transmembrane</keyword>
<feature type="compositionally biased region" description="Low complexity" evidence="1">
    <location>
        <begin position="1017"/>
        <end position="1029"/>
    </location>
</feature>
<evidence type="ECO:0000256" key="1">
    <source>
        <dbReference type="SAM" id="MobiDB-lite"/>
    </source>
</evidence>
<feature type="compositionally biased region" description="Low complexity" evidence="1">
    <location>
        <begin position="363"/>
        <end position="377"/>
    </location>
</feature>
<feature type="compositionally biased region" description="Low complexity" evidence="1">
    <location>
        <begin position="1054"/>
        <end position="1064"/>
    </location>
</feature>
<keyword evidence="2" id="KW-0472">Membrane</keyword>
<dbReference type="InParanoid" id="A0A165IKL6"/>
<feature type="region of interest" description="Disordered" evidence="1">
    <location>
        <begin position="941"/>
        <end position="980"/>
    </location>
</feature>
<dbReference type="EMBL" id="KV407455">
    <property type="protein sequence ID" value="KZF25034.1"/>
    <property type="molecule type" value="Genomic_DNA"/>
</dbReference>
<feature type="region of interest" description="Disordered" evidence="1">
    <location>
        <begin position="580"/>
        <end position="608"/>
    </location>
</feature>
<feature type="region of interest" description="Disordered" evidence="1">
    <location>
        <begin position="1"/>
        <end position="118"/>
    </location>
</feature>
<accession>A0A165IKL6</accession>
<reference evidence="3 4" key="1">
    <citation type="journal article" date="2016" name="Fungal Biol.">
        <title>The genome of Xylona heveae provides a window into fungal endophytism.</title>
        <authorList>
            <person name="Gazis R."/>
            <person name="Kuo A."/>
            <person name="Riley R."/>
            <person name="LaButti K."/>
            <person name="Lipzen A."/>
            <person name="Lin J."/>
            <person name="Amirebrahimi M."/>
            <person name="Hesse C.N."/>
            <person name="Spatafora J.W."/>
            <person name="Henrissat B."/>
            <person name="Hainaut M."/>
            <person name="Grigoriev I.V."/>
            <person name="Hibbett D.S."/>
        </authorList>
    </citation>
    <scope>NUCLEOTIDE SEQUENCE [LARGE SCALE GENOMIC DNA]</scope>
    <source>
        <strain evidence="3 4">TC161</strain>
    </source>
</reference>
<feature type="region of interest" description="Disordered" evidence="1">
    <location>
        <begin position="1006"/>
        <end position="1078"/>
    </location>
</feature>
<dbReference type="STRING" id="1328760.A0A165IKL6"/>
<feature type="region of interest" description="Disordered" evidence="1">
    <location>
        <begin position="673"/>
        <end position="785"/>
    </location>
</feature>
<name>A0A165IKL6_XYLHT</name>
<proteinExistence type="predicted"/>
<evidence type="ECO:0000313" key="3">
    <source>
        <dbReference type="EMBL" id="KZF25034.1"/>
    </source>
</evidence>
<feature type="transmembrane region" description="Helical" evidence="2">
    <location>
        <begin position="205"/>
        <end position="223"/>
    </location>
</feature>
<sequence length="1078" mass="114567">MPRGFTAKKQSANSQTGRQESLSSASGRRVSKQKSNGHLNASPNGTSPLPSPPVPSTALAQNISAQHASDRDGNGRAAGTMAASNGRPAAGRTYSDGQVNSDVYQNGPGANGLDEQSHRRIDVNASKAATGYETSFLYRVSTILRSCPLGDTIAILIILLQLPPTFLTITHFLFTTLTFVPPSGVSISSIPSLKEIFQGSGGTPSLATTVIADVVFLIFWLFLWAPAQNVALDLAQVVMAISLGGGYTGNSGGSNSAIMCFAIIGASHLLRRKSLRQYGLSFIWSIASGSEILPLRAFPAPVEPPDTTKTTNGWIRSILAVHILTQGVVRMVRRWISRREMHHHHNNQQPSVPASKKRGDPEAAVASQAQSTNSTSTDSGPDAPTAPSLDGQSVGPAAVTKDPKEKISSGKKKRKQATHVRSQQPFWAALASTKVIVMKEYEQSQAAAEAAGSKATDVNNLGSAPFDEEGGRVWVTQVGSTEIYFHTSAFPPGEQSAIDYKDGCQKSGSRVDKSKPFYVRLNGADWTSTKITKCEAGKDGLEDQWVGEIFGLTALTSYCCEFVRSEDDVVIFSSSITTHPPSLEQASTATPPPPHQTLRPSSPTTTLRNSISAAESKLIEVRSRTKRVRKEHKTALTALKKEVDNFGSRLSSAGSGDDRQRQRVLQITQHIRQAEESASNMGPEIEEMGNIPEDDIQEWRATKKSIAKEKDASEALREEFNETKEQADRKVSSVQSEASSSNQKRERLLARQAKLNEQHNRMVSVNAQAQEEKDRRASELATKDAERQQTEVSYLEQLALFGRQTQEINSKSQQAWQRIHRLELAYSHQQAQLQQKMMAAQAANPAVAAAVSEAAGATLGPGAATSMAGPIAPGGPLAGSNLTAASAMPAQQPGYAFPFSAFGPPGQHASGVVPPAAGAAAAPKLEIPSFTAAAPFSRDARESIGNGNGNGNGTGATVNKAGRARSGSTKSNFTDFSDTAENSFLPGQAYRLSGESQAPLPVSATEFLDRERMVKKSSSPSNRGSSASGSVGGGSQRDPSSPFVRHSSPAANKTTTPTTTTTTTSGPGVIGSGSPAWR</sequence>
<feature type="region of interest" description="Disordered" evidence="1">
    <location>
        <begin position="341"/>
        <end position="421"/>
    </location>
</feature>
<evidence type="ECO:0000256" key="2">
    <source>
        <dbReference type="SAM" id="Phobius"/>
    </source>
</evidence>
<dbReference type="OrthoDB" id="4158994at2759"/>
<feature type="compositionally biased region" description="Polar residues" evidence="1">
    <location>
        <begin position="8"/>
        <end position="26"/>
    </location>
</feature>
<feature type="compositionally biased region" description="Acidic residues" evidence="1">
    <location>
        <begin position="684"/>
        <end position="696"/>
    </location>
</feature>
<keyword evidence="2" id="KW-1133">Transmembrane helix</keyword>
<organism evidence="3 4">
    <name type="scientific">Xylona heveae (strain CBS 132557 / TC161)</name>
    <dbReference type="NCBI Taxonomy" id="1328760"/>
    <lineage>
        <taxon>Eukaryota</taxon>
        <taxon>Fungi</taxon>
        <taxon>Dikarya</taxon>
        <taxon>Ascomycota</taxon>
        <taxon>Pezizomycotina</taxon>
        <taxon>Xylonomycetes</taxon>
        <taxon>Xylonales</taxon>
        <taxon>Xylonaceae</taxon>
        <taxon>Xylona</taxon>
    </lineage>
</organism>
<dbReference type="GeneID" id="28901894"/>
<feature type="compositionally biased region" description="Basic and acidic residues" evidence="1">
    <location>
        <begin position="743"/>
        <end position="760"/>
    </location>
</feature>
<feature type="compositionally biased region" description="Low complexity" evidence="1">
    <location>
        <begin position="732"/>
        <end position="741"/>
    </location>
</feature>
<dbReference type="AlphaFoldDB" id="A0A165IKL6"/>
<evidence type="ECO:0008006" key="5">
    <source>
        <dbReference type="Google" id="ProtNLM"/>
    </source>
</evidence>
<feature type="compositionally biased region" description="Polar residues" evidence="1">
    <location>
        <begin position="598"/>
        <end position="608"/>
    </location>
</feature>
<dbReference type="Proteomes" id="UP000076632">
    <property type="component" value="Unassembled WGS sequence"/>
</dbReference>
<feature type="compositionally biased region" description="Polar residues" evidence="1">
    <location>
        <begin position="966"/>
        <end position="980"/>
    </location>
</feature>
<gene>
    <name evidence="3" type="ORF">L228DRAFT_60528</name>
</gene>
<feature type="transmembrane region" description="Helical" evidence="2">
    <location>
        <begin position="253"/>
        <end position="270"/>
    </location>
</feature>